<keyword evidence="2" id="KW-0238">DNA-binding</keyword>
<dbReference type="InterPro" id="IPR041657">
    <property type="entry name" value="HTH_17"/>
</dbReference>
<dbReference type="AlphaFoldDB" id="A0A2T1HQ72"/>
<evidence type="ECO:0000313" key="3">
    <source>
        <dbReference type="Proteomes" id="UP000239772"/>
    </source>
</evidence>
<gene>
    <name evidence="2" type="ORF">SLNSH_17055</name>
</gene>
<organism evidence="2 3">
    <name type="scientific">Alsobacter soli</name>
    <dbReference type="NCBI Taxonomy" id="2109933"/>
    <lineage>
        <taxon>Bacteria</taxon>
        <taxon>Pseudomonadati</taxon>
        <taxon>Pseudomonadota</taxon>
        <taxon>Alphaproteobacteria</taxon>
        <taxon>Hyphomicrobiales</taxon>
        <taxon>Alsobacteraceae</taxon>
        <taxon>Alsobacter</taxon>
    </lineage>
</organism>
<sequence>MNRRVAHTIPQAVERGPFSRATLYRLIKAGKLPARKFGPKVVIVLEEDLQKLVQDLPPAREHAA</sequence>
<evidence type="ECO:0000259" key="1">
    <source>
        <dbReference type="Pfam" id="PF12728"/>
    </source>
</evidence>
<dbReference type="EMBL" id="PVZS01000020">
    <property type="protein sequence ID" value="PSC03818.1"/>
    <property type="molecule type" value="Genomic_DNA"/>
</dbReference>
<keyword evidence="3" id="KW-1185">Reference proteome</keyword>
<evidence type="ECO:0000313" key="2">
    <source>
        <dbReference type="EMBL" id="PSC03818.1"/>
    </source>
</evidence>
<accession>A0A2T1HQ72</accession>
<proteinExistence type="predicted"/>
<dbReference type="GO" id="GO:0003677">
    <property type="term" value="F:DNA binding"/>
    <property type="evidence" value="ECO:0007669"/>
    <property type="project" value="UniProtKB-KW"/>
</dbReference>
<reference evidence="3" key="1">
    <citation type="submission" date="2018-03" db="EMBL/GenBank/DDBJ databases">
        <authorList>
            <person name="Sun L."/>
            <person name="Liu H."/>
            <person name="Chen W."/>
            <person name="Huang K."/>
            <person name="Liu W."/>
            <person name="Gao X."/>
        </authorList>
    </citation>
    <scope>NUCLEOTIDE SEQUENCE [LARGE SCALE GENOMIC DNA]</scope>
    <source>
        <strain evidence="3">SH9</strain>
    </source>
</reference>
<feature type="domain" description="Helix-turn-helix" evidence="1">
    <location>
        <begin position="8"/>
        <end position="54"/>
    </location>
</feature>
<name>A0A2T1HQ72_9HYPH</name>
<protein>
    <submittedName>
        <fullName evidence="2">DNA-binding protein</fullName>
    </submittedName>
</protein>
<dbReference type="Proteomes" id="UP000239772">
    <property type="component" value="Unassembled WGS sequence"/>
</dbReference>
<comment type="caution">
    <text evidence="2">The sequence shown here is derived from an EMBL/GenBank/DDBJ whole genome shotgun (WGS) entry which is preliminary data.</text>
</comment>
<dbReference type="Pfam" id="PF12728">
    <property type="entry name" value="HTH_17"/>
    <property type="match status" value="1"/>
</dbReference>